<keyword evidence="2" id="KW-1185">Reference proteome</keyword>
<sequence length="575" mass="64666">MAFGTFLHIRVSLKGGANSLSKYYSLMNWYLDQLDSNTASNLSSHQRLAYLMGLSSLLGVDPLNYSKVQPFCTSNQCSFNNVKRALSVLQNYTGLSNPQFLGDLKTCRSVVNMTSQLIHSSNLEPRDDTLYRRLLITVNSNLQISGSNLEPRDYSRFSLATSYLRSIYESLSQFGGAKEYFDVNLMLIETLDSLSLPLPPVNWFPILSSMAPLCKDNNRVILLKFVVNNFLKSNSIMEFFLNELDQLQISLPNHNKESLDLLLGMEGFGTVLKLVGFGALEDRSNLRGGWGAILKLVTVSLRRLEATLIKTCQMMIRKPKLYEALTTLLATLSNCLQAGISNDVNKSELERVLESWSKFFKESYFSLDIASIDSAYDPLLTLIVGLASYDRATIEEMITSLGSKSNSQTHIGPILYHQLLINNREGIKSTLKVFSYCLEEGVTTVSLIEWLLKCLAMNLEFQTVISLLNLVILATSNAQDKVTIVARGITYLIGIFQRKLIKNPQSDAANSIVSHIEFTKLTTILFQIRVEFNKFDLKMIVNRLKILEDSLTSSSDNEDDSTLLILNIWQKVLNF</sequence>
<gene>
    <name evidence="1" type="ORF">CONCODRAFT_73123</name>
</gene>
<name>A0A137NWP0_CONC2</name>
<evidence type="ECO:0000313" key="2">
    <source>
        <dbReference type="Proteomes" id="UP000070444"/>
    </source>
</evidence>
<accession>A0A137NWP0</accession>
<dbReference type="EMBL" id="KQ964649">
    <property type="protein sequence ID" value="KXN67255.1"/>
    <property type="molecule type" value="Genomic_DNA"/>
</dbReference>
<reference evidence="1 2" key="1">
    <citation type="journal article" date="2015" name="Genome Biol. Evol.">
        <title>Phylogenomic analyses indicate that early fungi evolved digesting cell walls of algal ancestors of land plants.</title>
        <authorList>
            <person name="Chang Y."/>
            <person name="Wang S."/>
            <person name="Sekimoto S."/>
            <person name="Aerts A.L."/>
            <person name="Choi C."/>
            <person name="Clum A."/>
            <person name="LaButti K.M."/>
            <person name="Lindquist E.A."/>
            <person name="Yee Ngan C."/>
            <person name="Ohm R.A."/>
            <person name="Salamov A.A."/>
            <person name="Grigoriev I.V."/>
            <person name="Spatafora J.W."/>
            <person name="Berbee M.L."/>
        </authorList>
    </citation>
    <scope>NUCLEOTIDE SEQUENCE [LARGE SCALE GENOMIC DNA]</scope>
    <source>
        <strain evidence="1 2">NRRL 28638</strain>
    </source>
</reference>
<evidence type="ECO:0000313" key="1">
    <source>
        <dbReference type="EMBL" id="KXN67255.1"/>
    </source>
</evidence>
<dbReference type="Proteomes" id="UP000070444">
    <property type="component" value="Unassembled WGS sequence"/>
</dbReference>
<proteinExistence type="predicted"/>
<organism evidence="1 2">
    <name type="scientific">Conidiobolus coronatus (strain ATCC 28846 / CBS 209.66 / NRRL 28638)</name>
    <name type="common">Delacroixia coronata</name>
    <dbReference type="NCBI Taxonomy" id="796925"/>
    <lineage>
        <taxon>Eukaryota</taxon>
        <taxon>Fungi</taxon>
        <taxon>Fungi incertae sedis</taxon>
        <taxon>Zoopagomycota</taxon>
        <taxon>Entomophthoromycotina</taxon>
        <taxon>Entomophthoromycetes</taxon>
        <taxon>Entomophthorales</taxon>
        <taxon>Ancylistaceae</taxon>
        <taxon>Conidiobolus</taxon>
    </lineage>
</organism>
<protein>
    <submittedName>
        <fullName evidence="1">Uncharacterized protein</fullName>
    </submittedName>
</protein>
<dbReference type="AlphaFoldDB" id="A0A137NWP0"/>
<dbReference type="OrthoDB" id="6125419at2759"/>